<name>A0A103R5K0_9BURK</name>
<dbReference type="SUPFAM" id="SSF53850">
    <property type="entry name" value="Periplasmic binding protein-like II"/>
    <property type="match status" value="1"/>
</dbReference>
<evidence type="ECO:0000256" key="2">
    <source>
        <dbReference type="ARBA" id="ARBA00022448"/>
    </source>
</evidence>
<gene>
    <name evidence="8" type="ORF">WJ33_31180</name>
</gene>
<evidence type="ECO:0000313" key="8">
    <source>
        <dbReference type="EMBL" id="KVG61643.1"/>
    </source>
</evidence>
<dbReference type="EMBL" id="LOXM01000185">
    <property type="protein sequence ID" value="KVG61643.1"/>
    <property type="molecule type" value="Genomic_DNA"/>
</dbReference>
<dbReference type="GO" id="GO:0042597">
    <property type="term" value="C:periplasmic space"/>
    <property type="evidence" value="ECO:0007669"/>
    <property type="project" value="UniProtKB-SubCell"/>
</dbReference>
<dbReference type="GO" id="GO:0015846">
    <property type="term" value="P:polyamine transport"/>
    <property type="evidence" value="ECO:0007669"/>
    <property type="project" value="InterPro"/>
</dbReference>
<evidence type="ECO:0000256" key="3">
    <source>
        <dbReference type="ARBA" id="ARBA00022729"/>
    </source>
</evidence>
<comment type="similarity">
    <text evidence="5">Belongs to the bacterial solute-binding protein PotD/PotF family.</text>
</comment>
<evidence type="ECO:0000256" key="4">
    <source>
        <dbReference type="ARBA" id="ARBA00022764"/>
    </source>
</evidence>
<dbReference type="Pfam" id="PF13416">
    <property type="entry name" value="SBP_bac_8"/>
    <property type="match status" value="1"/>
</dbReference>
<dbReference type="OrthoDB" id="9769319at2"/>
<dbReference type="Proteomes" id="UP000064029">
    <property type="component" value="Unassembled WGS sequence"/>
</dbReference>
<evidence type="ECO:0000256" key="7">
    <source>
        <dbReference type="SAM" id="SignalP"/>
    </source>
</evidence>
<dbReference type="Gene3D" id="3.40.190.10">
    <property type="entry name" value="Periplasmic binding protein-like II"/>
    <property type="match status" value="2"/>
</dbReference>
<comment type="subcellular location">
    <subcellularLocation>
        <location evidence="1 5">Periplasm</location>
    </subcellularLocation>
</comment>
<dbReference type="PRINTS" id="PR00909">
    <property type="entry name" value="SPERMDNBNDNG"/>
</dbReference>
<dbReference type="InterPro" id="IPR006059">
    <property type="entry name" value="SBP"/>
</dbReference>
<organism evidence="8 9">
    <name type="scientific">Burkholderia ubonensis</name>
    <dbReference type="NCBI Taxonomy" id="101571"/>
    <lineage>
        <taxon>Bacteria</taxon>
        <taxon>Pseudomonadati</taxon>
        <taxon>Pseudomonadota</taxon>
        <taxon>Betaproteobacteria</taxon>
        <taxon>Burkholderiales</taxon>
        <taxon>Burkholderiaceae</taxon>
        <taxon>Burkholderia</taxon>
        <taxon>Burkholderia cepacia complex</taxon>
    </lineage>
</organism>
<dbReference type="GO" id="GO:0019808">
    <property type="term" value="F:polyamine binding"/>
    <property type="evidence" value="ECO:0007669"/>
    <property type="project" value="InterPro"/>
</dbReference>
<dbReference type="AlphaFoldDB" id="A0A103R5K0"/>
<dbReference type="PANTHER" id="PTHR30222">
    <property type="entry name" value="SPERMIDINE/PUTRESCINE-BINDING PERIPLASMIC PROTEIN"/>
    <property type="match status" value="1"/>
</dbReference>
<dbReference type="InterPro" id="IPR001188">
    <property type="entry name" value="Sperm_putr-bd"/>
</dbReference>
<dbReference type="RefSeq" id="WP_059672806.1">
    <property type="nucleotide sequence ID" value="NZ_CP013415.1"/>
</dbReference>
<reference evidence="8 9" key="1">
    <citation type="submission" date="2015-11" db="EMBL/GenBank/DDBJ databases">
        <title>Expanding the genomic diversity of Burkholderia species for the development of highly accurate diagnostics.</title>
        <authorList>
            <person name="Sahl J."/>
            <person name="Keim P."/>
            <person name="Wagner D."/>
        </authorList>
    </citation>
    <scope>NUCLEOTIDE SEQUENCE [LARGE SCALE GENOMIC DNA]</scope>
    <source>
        <strain evidence="8 9">MSMB2036</strain>
    </source>
</reference>
<comment type="caution">
    <text evidence="8">The sequence shown here is derived from an EMBL/GenBank/DDBJ whole genome shotgun (WGS) entry which is preliminary data.</text>
</comment>
<feature type="binding site" evidence="6">
    <location>
        <position position="76"/>
    </location>
    <ligand>
        <name>spermidine</name>
        <dbReference type="ChEBI" id="CHEBI:57834"/>
    </ligand>
</feature>
<protein>
    <recommendedName>
        <fullName evidence="5">Putrescine-binding periplasmic protein</fullName>
    </recommendedName>
</protein>
<evidence type="ECO:0000256" key="1">
    <source>
        <dbReference type="ARBA" id="ARBA00004418"/>
    </source>
</evidence>
<keyword evidence="3 7" id="KW-0732">Signal</keyword>
<feature type="signal peptide" evidence="7">
    <location>
        <begin position="1"/>
        <end position="18"/>
    </location>
</feature>
<dbReference type="PIRSF" id="PIRSF019574">
    <property type="entry name" value="Periplasmic_polyamine_BP"/>
    <property type="match status" value="1"/>
</dbReference>
<keyword evidence="2 5" id="KW-0813">Transport</keyword>
<comment type="function">
    <text evidence="5">Required for the activity of the bacterial periplasmic transport system of putrescine.</text>
</comment>
<evidence type="ECO:0000313" key="9">
    <source>
        <dbReference type="Proteomes" id="UP000064029"/>
    </source>
</evidence>
<proteinExistence type="inferred from homology"/>
<sequence>MKKLFIAAACSIALHGQAAEVHFANWPDYFPTSLLTKFQKETGIKATLDTYDSDATLLTKLQAGAGSYDVVVAGDYYVPILAKGGLLLKLDKTRLPNSSKIKPEYLHPPFDPNRDYAMPYTIVLTGVSYDSARVAGGALPDTWKSFFEPSEKLRGQIADLDVQEELYMAASWYLGQDECTEKPADAKRVLDVLLKQKPYVKVYSNDGTIDRIASRQVVVQQNWNGATVRAQKMLPSVRFSYPKEGVRLFMDSLLIPAKAKNVDAAYTFVNWMMKPENIAVVSNAQKYDNEISGAEQFMDPDILSNPAIVTPASLKGRLRPYKPCSPAALALRSKVWAKLKE</sequence>
<accession>A0A103R5K0</accession>
<feature type="chain" id="PRO_5007117427" description="Putrescine-binding periplasmic protein" evidence="7">
    <location>
        <begin position="19"/>
        <end position="341"/>
    </location>
</feature>
<dbReference type="PANTHER" id="PTHR30222:SF12">
    <property type="entry name" value="NORSPERMIDINE SENSOR"/>
    <property type="match status" value="1"/>
</dbReference>
<evidence type="ECO:0000256" key="5">
    <source>
        <dbReference type="PIRNR" id="PIRNR019574"/>
    </source>
</evidence>
<evidence type="ECO:0000256" key="6">
    <source>
        <dbReference type="PIRSR" id="PIRSR019574-1"/>
    </source>
</evidence>
<keyword evidence="4 5" id="KW-0574">Periplasm</keyword>